<dbReference type="Proteomes" id="UP000663419">
    <property type="component" value="Chromosome 2"/>
</dbReference>
<dbReference type="AlphaFoldDB" id="A0A8A1LI10"/>
<protein>
    <submittedName>
        <fullName evidence="1">Uncharacterized protein</fullName>
    </submittedName>
</protein>
<proteinExistence type="predicted"/>
<accession>A0A8A1LI10</accession>
<reference evidence="1" key="1">
    <citation type="submission" date="2021-01" db="EMBL/GenBank/DDBJ databases">
        <title>Chromosome-level genome assembly of a human fungal pathogen reveals clustering of transcriptionally co-regulated genes.</title>
        <authorList>
            <person name="Voorhies M."/>
            <person name="Cohen S."/>
            <person name="Shea T.P."/>
            <person name="Petrus S."/>
            <person name="Munoz J.F."/>
            <person name="Poplawski S."/>
            <person name="Goldman W.E."/>
            <person name="Michael T."/>
            <person name="Cuomo C.A."/>
            <person name="Sil A."/>
            <person name="Beyhan S."/>
        </authorList>
    </citation>
    <scope>NUCLEOTIDE SEQUENCE</scope>
    <source>
        <strain evidence="1">H88</strain>
    </source>
</reference>
<sequence>MVALVHGVVRISDSKDIRVSCQCNIWALITGVNSILLQLQSACKVLNNIRIFCLPRLFLPDPHKIPEIA</sequence>
<dbReference type="EMBL" id="CP069103">
    <property type="protein sequence ID" value="QSS52104.1"/>
    <property type="molecule type" value="Genomic_DNA"/>
</dbReference>
<organism evidence="1 2">
    <name type="scientific">Ajellomyces capsulatus (strain H88)</name>
    <name type="common">Darling's disease fungus</name>
    <name type="synonym">Histoplasma capsulatum</name>
    <dbReference type="NCBI Taxonomy" id="544711"/>
    <lineage>
        <taxon>Eukaryota</taxon>
        <taxon>Fungi</taxon>
        <taxon>Dikarya</taxon>
        <taxon>Ascomycota</taxon>
        <taxon>Pezizomycotina</taxon>
        <taxon>Eurotiomycetes</taxon>
        <taxon>Eurotiomycetidae</taxon>
        <taxon>Onygenales</taxon>
        <taxon>Ajellomycetaceae</taxon>
        <taxon>Histoplasma</taxon>
    </lineage>
</organism>
<name>A0A8A1LI10_AJEC8</name>
<dbReference type="VEuPathDB" id="FungiDB:I7I53_07616"/>
<evidence type="ECO:0000313" key="1">
    <source>
        <dbReference type="EMBL" id="QSS52104.1"/>
    </source>
</evidence>
<evidence type="ECO:0000313" key="2">
    <source>
        <dbReference type="Proteomes" id="UP000663419"/>
    </source>
</evidence>
<gene>
    <name evidence="1" type="ORF">I7I53_07616</name>
</gene>